<evidence type="ECO:0000313" key="2">
    <source>
        <dbReference type="Proteomes" id="UP000076858"/>
    </source>
</evidence>
<protein>
    <submittedName>
        <fullName evidence="1">Uncharacterized protein</fullName>
    </submittedName>
</protein>
<accession>A0A164EUV9</accession>
<evidence type="ECO:0000313" key="1">
    <source>
        <dbReference type="EMBL" id="KZR97157.1"/>
    </source>
</evidence>
<dbReference type="EMBL" id="LRGB01022465">
    <property type="protein sequence ID" value="KZR97157.1"/>
    <property type="molecule type" value="Genomic_DNA"/>
</dbReference>
<dbReference type="Proteomes" id="UP000076858">
    <property type="component" value="Unassembled WGS sequence"/>
</dbReference>
<dbReference type="AlphaFoldDB" id="A0A164EUV9"/>
<feature type="non-terminal residue" evidence="1">
    <location>
        <position position="1"/>
    </location>
</feature>
<gene>
    <name evidence="1" type="ORF">APZ42_008131</name>
</gene>
<comment type="caution">
    <text evidence="1">The sequence shown here is derived from an EMBL/GenBank/DDBJ whole genome shotgun (WGS) entry which is preliminary data.</text>
</comment>
<name>A0A164EUV9_9CRUS</name>
<dbReference type="OrthoDB" id="10029846at2759"/>
<keyword evidence="2" id="KW-1185">Reference proteome</keyword>
<reference evidence="1 2" key="1">
    <citation type="submission" date="2016-03" db="EMBL/GenBank/DDBJ databases">
        <title>EvidentialGene: Evidence-directed Construction of Genes on Genomes.</title>
        <authorList>
            <person name="Gilbert D.G."/>
            <person name="Choi J.-H."/>
            <person name="Mockaitis K."/>
            <person name="Colbourne J."/>
            <person name="Pfrender M."/>
        </authorList>
    </citation>
    <scope>NUCLEOTIDE SEQUENCE [LARGE SCALE GENOMIC DNA]</scope>
    <source>
        <strain evidence="1 2">Xinb3</strain>
        <tissue evidence="1">Complete organism</tissue>
    </source>
</reference>
<organism evidence="1 2">
    <name type="scientific">Daphnia magna</name>
    <dbReference type="NCBI Taxonomy" id="35525"/>
    <lineage>
        <taxon>Eukaryota</taxon>
        <taxon>Metazoa</taxon>
        <taxon>Ecdysozoa</taxon>
        <taxon>Arthropoda</taxon>
        <taxon>Crustacea</taxon>
        <taxon>Branchiopoda</taxon>
        <taxon>Diplostraca</taxon>
        <taxon>Cladocera</taxon>
        <taxon>Anomopoda</taxon>
        <taxon>Daphniidae</taxon>
        <taxon>Daphnia</taxon>
    </lineage>
</organism>
<sequence>VRTTNDVEGWHTHLANHAGLSISSKGLNLYILLEVLYEEAIQVDIYTKMLEQGQQLTRQRKTFKELNIKLFGLWNDYSKQKITTAELLEQCADIYTKFNAIKYAKTANDARLFDLETE</sequence>
<proteinExistence type="predicted"/>